<evidence type="ECO:0000256" key="1">
    <source>
        <dbReference type="SAM" id="MobiDB-lite"/>
    </source>
</evidence>
<feature type="compositionally biased region" description="Basic residues" evidence="1">
    <location>
        <begin position="1"/>
        <end position="10"/>
    </location>
</feature>
<feature type="region of interest" description="Disordered" evidence="1">
    <location>
        <begin position="1"/>
        <end position="26"/>
    </location>
</feature>
<dbReference type="AlphaFoldDB" id="A0A5P0YUP2"/>
<gene>
    <name evidence="2" type="ORF">FNX44_009990</name>
</gene>
<keyword evidence="3" id="KW-1185">Reference proteome</keyword>
<protein>
    <submittedName>
        <fullName evidence="2">Uncharacterized protein</fullName>
    </submittedName>
</protein>
<dbReference type="InterPro" id="IPR025851">
    <property type="entry name" value="SUKH-4"/>
</dbReference>
<reference evidence="2 3" key="1">
    <citation type="submission" date="2019-10" db="EMBL/GenBank/DDBJ databases">
        <title>Streptomyces sp. nov., a novel actinobacterium isolated from alkaline environment.</title>
        <authorList>
            <person name="Golinska P."/>
        </authorList>
    </citation>
    <scope>NUCLEOTIDE SEQUENCE [LARGE SCALE GENOMIC DNA]</scope>
    <source>
        <strain evidence="2 3">OF1</strain>
    </source>
</reference>
<comment type="caution">
    <text evidence="2">The sequence shown here is derived from an EMBL/GenBank/DDBJ whole genome shotgun (WGS) entry which is preliminary data.</text>
</comment>
<dbReference type="EMBL" id="VJYK02000077">
    <property type="protein sequence ID" value="MQS02199.1"/>
    <property type="molecule type" value="Genomic_DNA"/>
</dbReference>
<dbReference type="OrthoDB" id="3860495at2"/>
<accession>A0A5P0YUP2</accession>
<name>A0A5P0YUP2_9ACTN</name>
<sequence>MSRRSGRFRGVKSPDKVESRGSGLMSETRGYRAVTAEEAVSAVAEHWAGPDSRAVVELTGVAGSGKSTVLERVRDAFPSALWVDATDRTAEDVLRKVLAGAGAGEDAAGPGDWRRFLRTSRALRGVPVVIANAHRAGRTRQSVQADRVVDRLVLELAVSAGALVLVEAPRVERRQLRERLALALRSEGSASEAALPHVDMAVLGALALCEPRDVPFEVWAEALAALGGEPVEPVELRRRAERLDALRVAGDAVSFVEEAFAERLRAETEARLGAGAVRRVHRHLAGWLPTAARRASNDGDWLAEGGPVGRFAVYGLAMHAVQAEMFESLCQDSAALAQLDRTALLDAAACRGGSTAVDSVVGDAVNLWRSGLESCDRAEWASWLHLMSTVRGDQTSAEAVAGCGLRLPWRLRWSRWRPPGSWDVSTLWPGPLAAVTATVSPSGGERIAAREAWDDRYWLWDAATGELLAGPWRHGAPEPGQHEPWWPADLALRRAPAWVELTGAEASEPLFNGRARVAGLEVLCGPGGVVAVEPADERAFGGVDVGSGQALLVGFGYTNGGLPDSWEEPREDALVALFGRSALHRLPADRLPDELREEDAGEVLSTIGLPSFTSTEMQLVNVAEEGLLELTEEEVWAHVDERPDEAGAGPYYRLGVWSGDTIVLDGDTGGVYVAAQEGEFGWDEPLVASSLRTFLAAVQAYMTGRCLLPMASSAEERREIRDSVLSDLEWIDEEGSRSEAWATALED</sequence>
<evidence type="ECO:0000313" key="3">
    <source>
        <dbReference type="Proteomes" id="UP000320857"/>
    </source>
</evidence>
<dbReference type="Proteomes" id="UP000320857">
    <property type="component" value="Unassembled WGS sequence"/>
</dbReference>
<evidence type="ECO:0000313" key="2">
    <source>
        <dbReference type="EMBL" id="MQS02199.1"/>
    </source>
</evidence>
<dbReference type="Pfam" id="PF14435">
    <property type="entry name" value="SUKH-4"/>
    <property type="match status" value="1"/>
</dbReference>
<proteinExistence type="predicted"/>
<organism evidence="2 3">
    <name type="scientific">Streptomyces alkaliterrae</name>
    <dbReference type="NCBI Taxonomy" id="2213162"/>
    <lineage>
        <taxon>Bacteria</taxon>
        <taxon>Bacillati</taxon>
        <taxon>Actinomycetota</taxon>
        <taxon>Actinomycetes</taxon>
        <taxon>Kitasatosporales</taxon>
        <taxon>Streptomycetaceae</taxon>
        <taxon>Streptomyces</taxon>
    </lineage>
</organism>